<dbReference type="SUPFAM" id="SSF55166">
    <property type="entry name" value="Hedgehog/DD-peptidase"/>
    <property type="match status" value="1"/>
</dbReference>
<proteinExistence type="predicted"/>
<dbReference type="CDD" id="cd14845">
    <property type="entry name" value="L-Ala-D-Glu_peptidase_like"/>
    <property type="match status" value="1"/>
</dbReference>
<keyword evidence="2" id="KW-0378">Hydrolase</keyword>
<sequence>MAAELSLLNPGFGALCKTLLETCSQHGAEMRPNEGVRDPWQQARYWRQSRSKEEITAAIARLNNSGANYIAEILDEVGAQHGDPVTNALPGASWHQWGLALDCFWLVGGVAEWSTSRTVNGINGYRLYADQAEQLDLTAGGRWRSIKDWPHVQAKGPVSPLNKFTWAEINDEMVRLYPRNP</sequence>
<dbReference type="InterPro" id="IPR039561">
    <property type="entry name" value="Peptidase_M15C"/>
</dbReference>
<dbReference type="STRING" id="1122133.SAMN02745157_0105"/>
<organism evidence="2 3">
    <name type="scientific">Kaistia soli DSM 19436</name>
    <dbReference type="NCBI Taxonomy" id="1122133"/>
    <lineage>
        <taxon>Bacteria</taxon>
        <taxon>Pseudomonadati</taxon>
        <taxon>Pseudomonadota</taxon>
        <taxon>Alphaproteobacteria</taxon>
        <taxon>Hyphomicrobiales</taxon>
        <taxon>Kaistiaceae</taxon>
        <taxon>Kaistia</taxon>
    </lineage>
</organism>
<reference evidence="2 3" key="1">
    <citation type="submission" date="2016-11" db="EMBL/GenBank/DDBJ databases">
        <authorList>
            <person name="Jaros S."/>
            <person name="Januszkiewicz K."/>
            <person name="Wedrychowicz H."/>
        </authorList>
    </citation>
    <scope>NUCLEOTIDE SEQUENCE [LARGE SCALE GENOMIC DNA]</scope>
    <source>
        <strain evidence="2 3">DSM 19436</strain>
    </source>
</reference>
<dbReference type="RefSeq" id="WP_073058614.1">
    <property type="nucleotide sequence ID" value="NZ_FQUP01000011.1"/>
</dbReference>
<keyword evidence="2" id="KW-0121">Carboxypeptidase</keyword>
<keyword evidence="2" id="KW-0645">Protease</keyword>
<evidence type="ECO:0000313" key="3">
    <source>
        <dbReference type="Proteomes" id="UP000184485"/>
    </source>
</evidence>
<name>A0A1M5PAH8_9HYPH</name>
<protein>
    <submittedName>
        <fullName evidence="2">D-alanyl-D-alanine carboxypeptidase</fullName>
    </submittedName>
</protein>
<feature type="domain" description="Peptidase M15C" evidence="1">
    <location>
        <begin position="92"/>
        <end position="153"/>
    </location>
</feature>
<dbReference type="AlphaFoldDB" id="A0A1M5PAH8"/>
<evidence type="ECO:0000313" key="2">
    <source>
        <dbReference type="EMBL" id="SHG98687.1"/>
    </source>
</evidence>
<evidence type="ECO:0000259" key="1">
    <source>
        <dbReference type="Pfam" id="PF13539"/>
    </source>
</evidence>
<keyword evidence="3" id="KW-1185">Reference proteome</keyword>
<accession>A0A1M5PAH8</accession>
<gene>
    <name evidence="2" type="ORF">SAMN02745157_0105</name>
</gene>
<dbReference type="InterPro" id="IPR009045">
    <property type="entry name" value="Zn_M74/Hedgehog-like"/>
</dbReference>
<dbReference type="Gene3D" id="3.30.1380.10">
    <property type="match status" value="1"/>
</dbReference>
<dbReference type="Proteomes" id="UP000184485">
    <property type="component" value="Unassembled WGS sequence"/>
</dbReference>
<dbReference type="GO" id="GO:0004180">
    <property type="term" value="F:carboxypeptidase activity"/>
    <property type="evidence" value="ECO:0007669"/>
    <property type="project" value="UniProtKB-KW"/>
</dbReference>
<dbReference type="EMBL" id="FQUP01000011">
    <property type="protein sequence ID" value="SHG98687.1"/>
    <property type="molecule type" value="Genomic_DNA"/>
</dbReference>
<dbReference type="OrthoDB" id="8479979at2"/>
<dbReference type="Pfam" id="PF13539">
    <property type="entry name" value="Peptidase_M15_4"/>
    <property type="match status" value="1"/>
</dbReference>